<keyword evidence="3" id="KW-1185">Reference proteome</keyword>
<dbReference type="OrthoDB" id="2678679at2759"/>
<dbReference type="RefSeq" id="XP_007311598.1">
    <property type="nucleotide sequence ID" value="XM_007311536.1"/>
</dbReference>
<name>R7RVS8_STEHR</name>
<dbReference type="EMBL" id="JH687406">
    <property type="protein sequence ID" value="EIM79296.1"/>
    <property type="molecule type" value="Genomic_DNA"/>
</dbReference>
<dbReference type="eggNOG" id="ENOG502SQJV">
    <property type="taxonomic scope" value="Eukaryota"/>
</dbReference>
<dbReference type="GeneID" id="18800140"/>
<evidence type="ECO:0000313" key="3">
    <source>
        <dbReference type="Proteomes" id="UP000053927"/>
    </source>
</evidence>
<reference evidence="3" key="1">
    <citation type="journal article" date="2012" name="Science">
        <title>The Paleozoic origin of enzymatic lignin decomposition reconstructed from 31 fungal genomes.</title>
        <authorList>
            <person name="Floudas D."/>
            <person name="Binder M."/>
            <person name="Riley R."/>
            <person name="Barry K."/>
            <person name="Blanchette R.A."/>
            <person name="Henrissat B."/>
            <person name="Martinez A.T."/>
            <person name="Otillar R."/>
            <person name="Spatafora J.W."/>
            <person name="Yadav J.S."/>
            <person name="Aerts A."/>
            <person name="Benoit I."/>
            <person name="Boyd A."/>
            <person name="Carlson A."/>
            <person name="Copeland A."/>
            <person name="Coutinho P.M."/>
            <person name="de Vries R.P."/>
            <person name="Ferreira P."/>
            <person name="Findley K."/>
            <person name="Foster B."/>
            <person name="Gaskell J."/>
            <person name="Glotzer D."/>
            <person name="Gorecki P."/>
            <person name="Heitman J."/>
            <person name="Hesse C."/>
            <person name="Hori C."/>
            <person name="Igarashi K."/>
            <person name="Jurgens J.A."/>
            <person name="Kallen N."/>
            <person name="Kersten P."/>
            <person name="Kohler A."/>
            <person name="Kuees U."/>
            <person name="Kumar T.K.A."/>
            <person name="Kuo A."/>
            <person name="LaButti K."/>
            <person name="Larrondo L.F."/>
            <person name="Lindquist E."/>
            <person name="Ling A."/>
            <person name="Lombard V."/>
            <person name="Lucas S."/>
            <person name="Lundell T."/>
            <person name="Martin R."/>
            <person name="McLaughlin D.J."/>
            <person name="Morgenstern I."/>
            <person name="Morin E."/>
            <person name="Murat C."/>
            <person name="Nagy L.G."/>
            <person name="Nolan M."/>
            <person name="Ohm R.A."/>
            <person name="Patyshakuliyeva A."/>
            <person name="Rokas A."/>
            <person name="Ruiz-Duenas F.J."/>
            <person name="Sabat G."/>
            <person name="Salamov A."/>
            <person name="Samejima M."/>
            <person name="Schmutz J."/>
            <person name="Slot J.C."/>
            <person name="St John F."/>
            <person name="Stenlid J."/>
            <person name="Sun H."/>
            <person name="Sun S."/>
            <person name="Syed K."/>
            <person name="Tsang A."/>
            <person name="Wiebenga A."/>
            <person name="Young D."/>
            <person name="Pisabarro A."/>
            <person name="Eastwood D.C."/>
            <person name="Martin F."/>
            <person name="Cullen D."/>
            <person name="Grigoriev I.V."/>
            <person name="Hibbett D.S."/>
        </authorList>
    </citation>
    <scope>NUCLEOTIDE SEQUENCE [LARGE SCALE GENOMIC DNA]</scope>
    <source>
        <strain evidence="3">FP-91666</strain>
    </source>
</reference>
<feature type="region of interest" description="Disordered" evidence="1">
    <location>
        <begin position="130"/>
        <end position="152"/>
    </location>
</feature>
<accession>R7RVS8</accession>
<dbReference type="KEGG" id="shs:STEHIDRAFT_150994"/>
<gene>
    <name evidence="2" type="ORF">STEHIDRAFT_150994</name>
</gene>
<proteinExistence type="predicted"/>
<protein>
    <submittedName>
        <fullName evidence="2">Uncharacterized protein</fullName>
    </submittedName>
</protein>
<dbReference type="Proteomes" id="UP000053927">
    <property type="component" value="Unassembled WGS sequence"/>
</dbReference>
<organism evidence="2 3">
    <name type="scientific">Stereum hirsutum (strain FP-91666)</name>
    <name type="common">White-rot fungus</name>
    <dbReference type="NCBI Taxonomy" id="721885"/>
    <lineage>
        <taxon>Eukaryota</taxon>
        <taxon>Fungi</taxon>
        <taxon>Dikarya</taxon>
        <taxon>Basidiomycota</taxon>
        <taxon>Agaricomycotina</taxon>
        <taxon>Agaricomycetes</taxon>
        <taxon>Russulales</taxon>
        <taxon>Stereaceae</taxon>
        <taxon>Stereum</taxon>
    </lineage>
</organism>
<evidence type="ECO:0000256" key="1">
    <source>
        <dbReference type="SAM" id="MobiDB-lite"/>
    </source>
</evidence>
<evidence type="ECO:0000313" key="2">
    <source>
        <dbReference type="EMBL" id="EIM79296.1"/>
    </source>
</evidence>
<feature type="region of interest" description="Disordered" evidence="1">
    <location>
        <begin position="199"/>
        <end position="222"/>
    </location>
</feature>
<dbReference type="AlphaFoldDB" id="R7RVS8"/>
<sequence>MANTYPPVPYPPIAPRLNSDAQHGFNAAMADTYPPVPYPPIAPPAYASFMGGPRTFMSYLTEEQMDASNLLPLTLFLPFSREFFPDNHFPAGYFCFECGRVNAQRFLRHRVCESLHCQRRRHLRNHAVAEAEADTQQASKNEKGNAETQEGEGWLWNASSARDCRLMDWYDKETIRPPKVEEWKDGVKMFSYDLPSLSTHSTGSTANSGSSTPSAPHPVSSVPVASSSAVVMEHGLQQALLRHIFVTNKPSDQEEPSSLFVDIQKKILLERKPGGNVFSASFDLQEAAGEEETELTGKGKQAWPDVIEAVKELMEWRIFSNGEENCKAGLKNMVVQAWHGEGKAKNVFRTSDPASHIAVLNLGSDTAFSFFLPKHSRPSPNRAGTMPPPNVEESGSAVQKAYTKRQPGQSMAHELVRLSLLHGDVMLLSGRSEYEYSLNRSGMCIVIVAEYSPA</sequence>